<name>A0A7X0TX95_9ACTN</name>
<sequence length="106" mass="11725">MDDDGLRPDLLRAAGAFLIEDDYARLLSHGRPLPRPLQEAAVELVSSPAWDRHLRALSSSLRERCSALADALARDLPGRRLARRPSAGLHLWAELAEAVRRLARLG</sequence>
<dbReference type="InterPro" id="IPR015424">
    <property type="entry name" value="PyrdxlP-dep_Trfase"/>
</dbReference>
<accession>A0A7X0TX95</accession>
<organism evidence="1 2">
    <name type="scientific">Nonomuraea rubra</name>
    <dbReference type="NCBI Taxonomy" id="46180"/>
    <lineage>
        <taxon>Bacteria</taxon>
        <taxon>Bacillati</taxon>
        <taxon>Actinomycetota</taxon>
        <taxon>Actinomycetes</taxon>
        <taxon>Streptosporangiales</taxon>
        <taxon>Streptosporangiaceae</taxon>
        <taxon>Nonomuraea</taxon>
    </lineage>
</organism>
<proteinExistence type="predicted"/>
<evidence type="ECO:0000313" key="2">
    <source>
        <dbReference type="Proteomes" id="UP000565579"/>
    </source>
</evidence>
<dbReference type="RefSeq" id="WP_185101850.1">
    <property type="nucleotide sequence ID" value="NZ_JACHMI010000001.1"/>
</dbReference>
<reference evidence="1 2" key="1">
    <citation type="submission" date="2020-08" db="EMBL/GenBank/DDBJ databases">
        <title>Sequencing the genomes of 1000 actinobacteria strains.</title>
        <authorList>
            <person name="Klenk H.-P."/>
        </authorList>
    </citation>
    <scope>NUCLEOTIDE SEQUENCE [LARGE SCALE GENOMIC DNA]</scope>
    <source>
        <strain evidence="1 2">DSM 43768</strain>
    </source>
</reference>
<comment type="caution">
    <text evidence="1">The sequence shown here is derived from an EMBL/GenBank/DDBJ whole genome shotgun (WGS) entry which is preliminary data.</text>
</comment>
<dbReference type="SUPFAM" id="SSF53383">
    <property type="entry name" value="PLP-dependent transferases"/>
    <property type="match status" value="1"/>
</dbReference>
<dbReference type="EMBL" id="JACHMI010000001">
    <property type="protein sequence ID" value="MBB6547168.1"/>
    <property type="molecule type" value="Genomic_DNA"/>
</dbReference>
<gene>
    <name evidence="1" type="ORF">HD593_001963</name>
</gene>
<keyword evidence="1" id="KW-0238">DNA-binding</keyword>
<dbReference type="GO" id="GO:0003677">
    <property type="term" value="F:DNA binding"/>
    <property type="evidence" value="ECO:0007669"/>
    <property type="project" value="UniProtKB-KW"/>
</dbReference>
<dbReference type="Proteomes" id="UP000565579">
    <property type="component" value="Unassembled WGS sequence"/>
</dbReference>
<dbReference type="AlphaFoldDB" id="A0A7X0TX95"/>
<protein>
    <submittedName>
        <fullName evidence="1">DNA-binding transcriptional MocR family regulator</fullName>
    </submittedName>
</protein>
<keyword evidence="2" id="KW-1185">Reference proteome</keyword>
<evidence type="ECO:0000313" key="1">
    <source>
        <dbReference type="EMBL" id="MBB6547168.1"/>
    </source>
</evidence>
<dbReference type="Gene3D" id="3.40.640.10">
    <property type="entry name" value="Type I PLP-dependent aspartate aminotransferase-like (Major domain)"/>
    <property type="match status" value="1"/>
</dbReference>
<dbReference type="InterPro" id="IPR015421">
    <property type="entry name" value="PyrdxlP-dep_Trfase_major"/>
</dbReference>